<reference evidence="2" key="1">
    <citation type="submission" date="2017-07" db="EMBL/GenBank/DDBJ databases">
        <authorList>
            <person name="Mikheyev A."/>
            <person name="Grau M."/>
        </authorList>
    </citation>
    <scope>NUCLEOTIDE SEQUENCE</scope>
    <source>
        <tissue evidence="2">Venom_gland</tissue>
    </source>
</reference>
<feature type="compositionally biased region" description="Basic residues" evidence="1">
    <location>
        <begin position="76"/>
        <end position="88"/>
    </location>
</feature>
<feature type="region of interest" description="Disordered" evidence="1">
    <location>
        <begin position="76"/>
        <end position="131"/>
    </location>
</feature>
<feature type="compositionally biased region" description="Basic and acidic residues" evidence="1">
    <location>
        <begin position="89"/>
        <end position="102"/>
    </location>
</feature>
<evidence type="ECO:0000313" key="2">
    <source>
        <dbReference type="EMBL" id="LAA38881.1"/>
    </source>
</evidence>
<feature type="compositionally biased region" description="Basic residues" evidence="1">
    <location>
        <begin position="103"/>
        <end position="122"/>
    </location>
</feature>
<evidence type="ECO:0000256" key="1">
    <source>
        <dbReference type="SAM" id="MobiDB-lite"/>
    </source>
</evidence>
<sequence>MLHERGESCCLALQSLEMAILEYEEQQGVPGGEELIKEDTSFNQQREQQILKQKRKRMGIKTWRFEEAIKKRNVLKAKQRKWKQQKRGLQREILKREGDKNWNKKRKEKMKGKRCHKRKNQKIRNVETEQK</sequence>
<accession>A0A2D4EUH2</accession>
<protein>
    <submittedName>
        <fullName evidence="2">Uncharacterized protein</fullName>
    </submittedName>
</protein>
<organism evidence="2">
    <name type="scientific">Micrurus corallinus</name>
    <name type="common">Brazilian coral snake</name>
    <dbReference type="NCBI Taxonomy" id="54390"/>
    <lineage>
        <taxon>Eukaryota</taxon>
        <taxon>Metazoa</taxon>
        <taxon>Chordata</taxon>
        <taxon>Craniata</taxon>
        <taxon>Vertebrata</taxon>
        <taxon>Euteleostomi</taxon>
        <taxon>Lepidosauria</taxon>
        <taxon>Squamata</taxon>
        <taxon>Bifurcata</taxon>
        <taxon>Unidentata</taxon>
        <taxon>Episquamata</taxon>
        <taxon>Toxicofera</taxon>
        <taxon>Serpentes</taxon>
        <taxon>Colubroidea</taxon>
        <taxon>Elapidae</taxon>
        <taxon>Elapinae</taxon>
        <taxon>Micrurus</taxon>
    </lineage>
</organism>
<reference evidence="2" key="2">
    <citation type="submission" date="2017-11" db="EMBL/GenBank/DDBJ databases">
        <title>Coralsnake Venomics: Analyses of Venom Gland Transcriptomes and Proteomes of Six Brazilian Taxa.</title>
        <authorList>
            <person name="Aird S.D."/>
            <person name="Jorge da Silva N."/>
            <person name="Qiu L."/>
            <person name="Villar-Briones A."/>
            <person name="Aparecida-Saddi V."/>
            <person name="Campos-Telles M.P."/>
            <person name="Grau M."/>
            <person name="Mikheyev A.S."/>
        </authorList>
    </citation>
    <scope>NUCLEOTIDE SEQUENCE</scope>
    <source>
        <tissue evidence="2">Venom_gland</tissue>
    </source>
</reference>
<dbReference type="AlphaFoldDB" id="A0A2D4EUH2"/>
<dbReference type="EMBL" id="IACJ01024793">
    <property type="protein sequence ID" value="LAA38881.1"/>
    <property type="molecule type" value="Transcribed_RNA"/>
</dbReference>
<name>A0A2D4EUH2_MICCO</name>
<proteinExistence type="predicted"/>